<dbReference type="InterPro" id="IPR006225">
    <property type="entry name" value="PsdUridine_synth_RluC/D"/>
</dbReference>
<dbReference type="GO" id="GO:0009982">
    <property type="term" value="F:pseudouridine synthase activity"/>
    <property type="evidence" value="ECO:0007669"/>
    <property type="project" value="InterPro"/>
</dbReference>
<dbReference type="Gene3D" id="3.30.2350.10">
    <property type="entry name" value="Pseudouridine synthase"/>
    <property type="match status" value="1"/>
</dbReference>
<comment type="catalytic activity">
    <reaction evidence="1 5">
        <text>a uridine in RNA = a pseudouridine in RNA</text>
        <dbReference type="Rhea" id="RHEA:48348"/>
        <dbReference type="Rhea" id="RHEA-COMP:12068"/>
        <dbReference type="Rhea" id="RHEA-COMP:12069"/>
        <dbReference type="ChEBI" id="CHEBI:65314"/>
        <dbReference type="ChEBI" id="CHEBI:65315"/>
    </reaction>
</comment>
<keyword evidence="8" id="KW-1185">Reference proteome</keyword>
<evidence type="ECO:0000256" key="2">
    <source>
        <dbReference type="ARBA" id="ARBA00010876"/>
    </source>
</evidence>
<dbReference type="NCBIfam" id="TIGR00005">
    <property type="entry name" value="rluA_subfam"/>
    <property type="match status" value="1"/>
</dbReference>
<dbReference type="GO" id="GO:0000455">
    <property type="term" value="P:enzyme-directed rRNA pseudouridine synthesis"/>
    <property type="evidence" value="ECO:0007669"/>
    <property type="project" value="TreeGrafter"/>
</dbReference>
<gene>
    <name evidence="7" type="ORF">P6N53_18250</name>
</gene>
<reference evidence="7" key="1">
    <citation type="journal article" date="2023" name="J. Hazard. Mater.">
        <title>Anaerobic biodegradation of pyrene and benzo[a]pyrene by a new sulfate-reducing Desulforamulus aquiferis strain DSA.</title>
        <authorList>
            <person name="Zhang Z."/>
            <person name="Sun J."/>
            <person name="Gong X."/>
            <person name="Wang C."/>
            <person name="Wang H."/>
        </authorList>
    </citation>
    <scope>NUCLEOTIDE SEQUENCE</scope>
    <source>
        <strain evidence="7">DSA</strain>
    </source>
</reference>
<protein>
    <recommendedName>
        <fullName evidence="5">Pseudouridine synthase</fullName>
        <ecNumber evidence="5">5.4.99.-</ecNumber>
    </recommendedName>
</protein>
<feature type="domain" description="Pseudouridine synthase RsuA/RluA-like" evidence="6">
    <location>
        <begin position="91"/>
        <end position="241"/>
    </location>
</feature>
<keyword evidence="3 5" id="KW-0413">Isomerase</keyword>
<dbReference type="Pfam" id="PF00849">
    <property type="entry name" value="PseudoU_synth_2"/>
    <property type="match status" value="1"/>
</dbReference>
<dbReference type="SUPFAM" id="SSF55120">
    <property type="entry name" value="Pseudouridine synthase"/>
    <property type="match status" value="1"/>
</dbReference>
<dbReference type="GO" id="GO:0140098">
    <property type="term" value="F:catalytic activity, acting on RNA"/>
    <property type="evidence" value="ECO:0007669"/>
    <property type="project" value="UniProtKB-ARBA"/>
</dbReference>
<dbReference type="EMBL" id="JARPTC010000038">
    <property type="protein sequence ID" value="MDO7789156.1"/>
    <property type="molecule type" value="Genomic_DNA"/>
</dbReference>
<evidence type="ECO:0000256" key="3">
    <source>
        <dbReference type="ARBA" id="ARBA00023235"/>
    </source>
</evidence>
<evidence type="ECO:0000256" key="5">
    <source>
        <dbReference type="RuleBase" id="RU362028"/>
    </source>
</evidence>
<sequence length="296" mass="33121">MENCGPSIKLIVAPEHDGKLIREYLKANDISDRALRKLRNKGIILCNGEAATWRRIVKTGDDIVLVYPKVEKSIYIKPEALELDILYEDSDIVIVNKSPGVCVHPTLAHPSGTLANGMVYHWTRLNDSSSFHLINRLDQHTSGLVLIAKNSFSAQQLFLQGQRKIISRTYNALVHGILPKSSGTINLPIDKCNGRTTRREISVTGQEAVTHYRVVKRLKETTLLSIVLETGRTHQIRIHMANLGHPLVGDAMYGGTTDIIERQCLHANYIYFLHPRTGKSMSFIIPLAMDIQGLVD</sequence>
<feature type="active site" evidence="4">
    <location>
        <position position="138"/>
    </location>
</feature>
<dbReference type="AlphaFoldDB" id="A0AAW7ZLA1"/>
<dbReference type="InterPro" id="IPR006224">
    <property type="entry name" value="PsdUridine_synth_RluA-like_CS"/>
</dbReference>
<evidence type="ECO:0000313" key="8">
    <source>
        <dbReference type="Proteomes" id="UP001172911"/>
    </source>
</evidence>
<dbReference type="InterPro" id="IPR006145">
    <property type="entry name" value="PsdUridine_synth_RsuA/RluA"/>
</dbReference>
<dbReference type="PANTHER" id="PTHR21600:SF44">
    <property type="entry name" value="RIBOSOMAL LARGE SUBUNIT PSEUDOURIDINE SYNTHASE D"/>
    <property type="match status" value="1"/>
</dbReference>
<organism evidence="7 8">
    <name type="scientific">Desulforamulus aquiferis</name>
    <dbReference type="NCBI Taxonomy" id="1397668"/>
    <lineage>
        <taxon>Bacteria</taxon>
        <taxon>Bacillati</taxon>
        <taxon>Bacillota</taxon>
        <taxon>Clostridia</taxon>
        <taxon>Eubacteriales</taxon>
        <taxon>Peptococcaceae</taxon>
        <taxon>Desulforamulus</taxon>
    </lineage>
</organism>
<evidence type="ECO:0000256" key="4">
    <source>
        <dbReference type="PIRSR" id="PIRSR606225-1"/>
    </source>
</evidence>
<name>A0AAW7ZLA1_9FIRM</name>
<dbReference type="EC" id="5.4.99.-" evidence="5"/>
<dbReference type="Proteomes" id="UP001172911">
    <property type="component" value="Unassembled WGS sequence"/>
</dbReference>
<evidence type="ECO:0000256" key="1">
    <source>
        <dbReference type="ARBA" id="ARBA00000073"/>
    </source>
</evidence>
<comment type="function">
    <text evidence="5">Responsible for synthesis of pseudouridine from uracil.</text>
</comment>
<accession>A0AAW7ZLA1</accession>
<dbReference type="RefSeq" id="WP_304545737.1">
    <property type="nucleotide sequence ID" value="NZ_JARPTC010000038.1"/>
</dbReference>
<proteinExistence type="inferred from homology"/>
<dbReference type="PROSITE" id="PS01129">
    <property type="entry name" value="PSI_RLU"/>
    <property type="match status" value="1"/>
</dbReference>
<dbReference type="InterPro" id="IPR050188">
    <property type="entry name" value="RluA_PseudoU_synthase"/>
</dbReference>
<dbReference type="CDD" id="cd02869">
    <property type="entry name" value="PseudoU_synth_RluA_like"/>
    <property type="match status" value="1"/>
</dbReference>
<dbReference type="InterPro" id="IPR020103">
    <property type="entry name" value="PsdUridine_synth_cat_dom_sf"/>
</dbReference>
<evidence type="ECO:0000259" key="6">
    <source>
        <dbReference type="Pfam" id="PF00849"/>
    </source>
</evidence>
<evidence type="ECO:0000313" key="7">
    <source>
        <dbReference type="EMBL" id="MDO7789156.1"/>
    </source>
</evidence>
<dbReference type="PANTHER" id="PTHR21600">
    <property type="entry name" value="MITOCHONDRIAL RNA PSEUDOURIDINE SYNTHASE"/>
    <property type="match status" value="1"/>
</dbReference>
<reference evidence="7" key="2">
    <citation type="submission" date="2023-03" db="EMBL/GenBank/DDBJ databases">
        <authorList>
            <person name="Zhang Z."/>
        </authorList>
    </citation>
    <scope>NUCLEOTIDE SEQUENCE</scope>
    <source>
        <strain evidence="7">DSA</strain>
    </source>
</reference>
<comment type="similarity">
    <text evidence="2 5">Belongs to the pseudouridine synthase RluA family.</text>
</comment>
<comment type="caution">
    <text evidence="7">The sequence shown here is derived from an EMBL/GenBank/DDBJ whole genome shotgun (WGS) entry which is preliminary data.</text>
</comment>
<dbReference type="GO" id="GO:0003723">
    <property type="term" value="F:RNA binding"/>
    <property type="evidence" value="ECO:0007669"/>
    <property type="project" value="InterPro"/>
</dbReference>